<dbReference type="SMART" id="SM00829">
    <property type="entry name" value="PKS_ER"/>
    <property type="match status" value="1"/>
</dbReference>
<dbReference type="AlphaFoldDB" id="A0AAU2A7E2"/>
<protein>
    <submittedName>
        <fullName evidence="2">NAD(P)-dependent alcohol dehydrogenase</fullName>
    </submittedName>
</protein>
<dbReference type="InterPro" id="IPR020843">
    <property type="entry name" value="ER"/>
</dbReference>
<accession>A0AAU2A7E2</accession>
<dbReference type="SUPFAM" id="SSF50129">
    <property type="entry name" value="GroES-like"/>
    <property type="match status" value="1"/>
</dbReference>
<dbReference type="Pfam" id="PF13602">
    <property type="entry name" value="ADH_zinc_N_2"/>
    <property type="match status" value="1"/>
</dbReference>
<dbReference type="InterPro" id="IPR011032">
    <property type="entry name" value="GroES-like_sf"/>
</dbReference>
<dbReference type="InterPro" id="IPR036291">
    <property type="entry name" value="NAD(P)-bd_dom_sf"/>
</dbReference>
<dbReference type="InterPro" id="IPR050700">
    <property type="entry name" value="YIM1/Zinc_Alcohol_DH_Fams"/>
</dbReference>
<dbReference type="SUPFAM" id="SSF51735">
    <property type="entry name" value="NAD(P)-binding Rossmann-fold domains"/>
    <property type="match status" value="1"/>
</dbReference>
<dbReference type="EMBL" id="CP108222">
    <property type="protein sequence ID" value="WTT19494.1"/>
    <property type="molecule type" value="Genomic_DNA"/>
</dbReference>
<reference evidence="2" key="1">
    <citation type="submission" date="2022-10" db="EMBL/GenBank/DDBJ databases">
        <title>The complete genomes of actinobacterial strains from the NBC collection.</title>
        <authorList>
            <person name="Joergensen T.S."/>
            <person name="Alvarez Arevalo M."/>
            <person name="Sterndorff E.B."/>
            <person name="Faurdal D."/>
            <person name="Vuksanovic O."/>
            <person name="Mourched A.-S."/>
            <person name="Charusanti P."/>
            <person name="Shaw S."/>
            <person name="Blin K."/>
            <person name="Weber T."/>
        </authorList>
    </citation>
    <scope>NUCLEOTIDE SEQUENCE</scope>
    <source>
        <strain evidence="2">NBC_00093</strain>
    </source>
</reference>
<dbReference type="PANTHER" id="PTHR11695:SF294">
    <property type="entry name" value="RETICULON-4-INTERACTING PROTEIN 1, MITOCHONDRIAL"/>
    <property type="match status" value="1"/>
</dbReference>
<proteinExistence type="predicted"/>
<dbReference type="Gene3D" id="3.90.180.10">
    <property type="entry name" value="Medium-chain alcohol dehydrogenases, catalytic domain"/>
    <property type="match status" value="1"/>
</dbReference>
<dbReference type="Gene3D" id="3.40.50.720">
    <property type="entry name" value="NAD(P)-binding Rossmann-like Domain"/>
    <property type="match status" value="1"/>
</dbReference>
<dbReference type="Pfam" id="PF08240">
    <property type="entry name" value="ADH_N"/>
    <property type="match status" value="1"/>
</dbReference>
<feature type="domain" description="Enoyl reductase (ER)" evidence="1">
    <location>
        <begin position="10"/>
        <end position="317"/>
    </location>
</feature>
<dbReference type="PANTHER" id="PTHR11695">
    <property type="entry name" value="ALCOHOL DEHYDROGENASE RELATED"/>
    <property type="match status" value="1"/>
</dbReference>
<evidence type="ECO:0000313" key="2">
    <source>
        <dbReference type="EMBL" id="WTT19494.1"/>
    </source>
</evidence>
<dbReference type="GO" id="GO:0016491">
    <property type="term" value="F:oxidoreductase activity"/>
    <property type="evidence" value="ECO:0007669"/>
    <property type="project" value="InterPro"/>
</dbReference>
<evidence type="ECO:0000259" key="1">
    <source>
        <dbReference type="SMART" id="SM00829"/>
    </source>
</evidence>
<sequence length="323" mass="34733">MKAAVRSRYGPPDVVRIVETDKPAVGDGDVLVRVHATTVNRTDCAYRAARPFFMRALTGLTRPRLTVLGTEYAGVVEAVGSGVASFAVGDRVFGYNEGPFGTHAEYVSVPHDAAVATMPDGMTFEEAAPGTEGAHYALAFVRKSGVRAGHDVLVYGATGGIGSAAVQLLKQRGATVTAVCDTAHLELVKGLGADRVVDRTAQDFTRDEQRYDAVLDAVGKSTFGRCRRLLKPGGVYSSSELGPGGQNILLPLVTPLFRGRKVVFPFPVEGQEMVRFLRGLMETGEFRPVIDRRYPLERIADAYRYVETGQKIGNVVVTVVPSD</sequence>
<gene>
    <name evidence="2" type="ORF">OHA22_30190</name>
</gene>
<dbReference type="InterPro" id="IPR013154">
    <property type="entry name" value="ADH-like_N"/>
</dbReference>
<organism evidence="2">
    <name type="scientific">Streptomyces sp. NBC_00093</name>
    <dbReference type="NCBI Taxonomy" id="2975649"/>
    <lineage>
        <taxon>Bacteria</taxon>
        <taxon>Bacillati</taxon>
        <taxon>Actinomycetota</taxon>
        <taxon>Actinomycetes</taxon>
        <taxon>Kitasatosporales</taxon>
        <taxon>Streptomycetaceae</taxon>
        <taxon>Streptomyces</taxon>
    </lineage>
</organism>
<dbReference type="CDD" id="cd08267">
    <property type="entry name" value="MDR1"/>
    <property type="match status" value="1"/>
</dbReference>
<name>A0AAU2A7E2_9ACTN</name>